<reference evidence="2 3" key="1">
    <citation type="submission" date="2017-05" db="EMBL/GenBank/DDBJ databases">
        <authorList>
            <person name="Varghese N."/>
            <person name="Submissions S."/>
        </authorList>
    </citation>
    <scope>NUCLEOTIDE SEQUENCE [LARGE SCALE GENOMIC DNA]</scope>
    <source>
        <strain evidence="2 3">DSM 25457</strain>
    </source>
</reference>
<dbReference type="EMBL" id="FXUG01000020">
    <property type="protein sequence ID" value="SMP75742.1"/>
    <property type="molecule type" value="Genomic_DNA"/>
</dbReference>
<evidence type="ECO:0000313" key="2">
    <source>
        <dbReference type="EMBL" id="SMP75742.1"/>
    </source>
</evidence>
<feature type="non-terminal residue" evidence="2">
    <location>
        <position position="83"/>
    </location>
</feature>
<comment type="caution">
    <text evidence="2">The sequence shown here is derived from an EMBL/GenBank/DDBJ whole genome shotgun (WGS) entry which is preliminary data.</text>
</comment>
<proteinExistence type="predicted"/>
<keyword evidence="3" id="KW-1185">Reference proteome</keyword>
<gene>
    <name evidence="2" type="ORF">SAMN06265222_1201</name>
</gene>
<evidence type="ECO:0000256" key="1">
    <source>
        <dbReference type="SAM" id="MobiDB-lite"/>
    </source>
</evidence>
<sequence length="83" mass="8764">MDGVIAVHVAQHGFYARPSAHLRTLATGVGFGTISGSSCIVRFVWGGVVKTYRCPDETNGVADPYKSPTTETSLVDPPITDAI</sequence>
<evidence type="ECO:0000313" key="3">
    <source>
        <dbReference type="Proteomes" id="UP001158067"/>
    </source>
</evidence>
<name>A0ABY1QPV7_9BACT</name>
<organism evidence="2 3">
    <name type="scientific">Neorhodopirellula lusitana</name>
    <dbReference type="NCBI Taxonomy" id="445327"/>
    <lineage>
        <taxon>Bacteria</taxon>
        <taxon>Pseudomonadati</taxon>
        <taxon>Planctomycetota</taxon>
        <taxon>Planctomycetia</taxon>
        <taxon>Pirellulales</taxon>
        <taxon>Pirellulaceae</taxon>
        <taxon>Neorhodopirellula</taxon>
    </lineage>
</organism>
<dbReference type="Proteomes" id="UP001158067">
    <property type="component" value="Unassembled WGS sequence"/>
</dbReference>
<feature type="region of interest" description="Disordered" evidence="1">
    <location>
        <begin position="60"/>
        <end position="83"/>
    </location>
</feature>
<accession>A0ABY1QPV7</accession>
<protein>
    <submittedName>
        <fullName evidence="2">Uncharacterized protein</fullName>
    </submittedName>
</protein>